<accession>A0AAV5AY03</accession>
<keyword evidence="1" id="KW-1133">Transmembrane helix</keyword>
<evidence type="ECO:0000313" key="4">
    <source>
        <dbReference type="Proteomes" id="UP001207736"/>
    </source>
</evidence>
<dbReference type="Proteomes" id="UP001208692">
    <property type="component" value="Unassembled WGS sequence"/>
</dbReference>
<reference evidence="2 5" key="1">
    <citation type="submission" date="2021-11" db="EMBL/GenBank/DDBJ databases">
        <title>Draft genome sequence of Capnocytophaga sp. strain KC07075 isolated from cat oral cavity.</title>
        <authorList>
            <person name="Suzuki M."/>
            <person name="Imaoka K."/>
            <person name="Kimura M."/>
            <person name="Morikawa S."/>
            <person name="Maeda K."/>
        </authorList>
    </citation>
    <scope>NUCLEOTIDE SEQUENCE</scope>
    <source>
        <strain evidence="2">KC07075</strain>
        <strain evidence="3 5">KC07079</strain>
    </source>
</reference>
<comment type="caution">
    <text evidence="2">The sequence shown here is derived from an EMBL/GenBank/DDBJ whole genome shotgun (WGS) entry which is preliminary data.</text>
</comment>
<keyword evidence="1" id="KW-0812">Transmembrane</keyword>
<dbReference type="Proteomes" id="UP001207736">
    <property type="component" value="Unassembled WGS sequence"/>
</dbReference>
<keyword evidence="5" id="KW-1185">Reference proteome</keyword>
<protein>
    <recommendedName>
        <fullName evidence="6">DUF4350 domain-containing protein</fullName>
    </recommendedName>
</protein>
<dbReference type="EMBL" id="BQKA01000024">
    <property type="protein sequence ID" value="GJM50290.1"/>
    <property type="molecule type" value="Genomic_DNA"/>
</dbReference>
<dbReference type="EMBL" id="BQKB01000050">
    <property type="protein sequence ID" value="GJM53807.1"/>
    <property type="molecule type" value="Genomic_DNA"/>
</dbReference>
<keyword evidence="1" id="KW-0472">Membrane</keyword>
<evidence type="ECO:0000313" key="2">
    <source>
        <dbReference type="EMBL" id="GJM50290.1"/>
    </source>
</evidence>
<evidence type="ECO:0008006" key="6">
    <source>
        <dbReference type="Google" id="ProtNLM"/>
    </source>
</evidence>
<organism evidence="2 4">
    <name type="scientific">Capnocytophaga catalasegens</name>
    <dbReference type="NCBI Taxonomy" id="1004260"/>
    <lineage>
        <taxon>Bacteria</taxon>
        <taxon>Pseudomonadati</taxon>
        <taxon>Bacteroidota</taxon>
        <taxon>Flavobacteriia</taxon>
        <taxon>Flavobacteriales</taxon>
        <taxon>Flavobacteriaceae</taxon>
        <taxon>Capnocytophaga</taxon>
    </lineage>
</organism>
<proteinExistence type="predicted"/>
<evidence type="ECO:0000313" key="5">
    <source>
        <dbReference type="Proteomes" id="UP001208692"/>
    </source>
</evidence>
<name>A0AAV5AY03_9FLAO</name>
<dbReference type="AlphaFoldDB" id="A0AAV5AY03"/>
<sequence length="411" mass="48336">MNHSLRNYFILLATLVIGVALVNLLPSPKVIDWTETYEPLDKIPYGTYILDNEIDAIFDKPVERYGDTPYEYFEQEKDSLHTRNLFFINQYIDWTSFQKVLAQVEKGDTALFIACSTDKDTLGIETTYLYDKWIDSIALSLTCETEKGELLTLERSSNFYYFTSLDTIHHKSLGYVHWGEEKRINFVEIPLGKGKIYSLLEAKPFTNYYLKNPQTRHYAQTVLGYLPKENKTIWFDDHFDGWYKQMVINGGEGNGTSGRVYREQRNILSVIYDYPELAMAWRLLLLGFVLYLIFQSKRRQRVIPVIEKPRNTTIEFAQTIGNLYFQEGDPYMLAQKKILYFLDAVRRKYYLDTQHLDEDFINRLIHKSGRGEAVVRPLINLIINIQRMQSASEYTLTNLDHLIEQFWNKTK</sequence>
<dbReference type="RefSeq" id="WP_264847649.1">
    <property type="nucleotide sequence ID" value="NZ_BPMA01000065.1"/>
</dbReference>
<evidence type="ECO:0000313" key="3">
    <source>
        <dbReference type="EMBL" id="GJM53807.1"/>
    </source>
</evidence>
<gene>
    <name evidence="2" type="ORF">RCZ15_12630</name>
    <name evidence="3" type="ORF">RCZ16_21230</name>
</gene>
<feature type="transmembrane region" description="Helical" evidence="1">
    <location>
        <begin position="277"/>
        <end position="294"/>
    </location>
</feature>
<evidence type="ECO:0000256" key="1">
    <source>
        <dbReference type="SAM" id="Phobius"/>
    </source>
</evidence>